<dbReference type="CDD" id="cd03411">
    <property type="entry name" value="Ferrochelatase_N"/>
    <property type="match status" value="1"/>
</dbReference>
<evidence type="ECO:0000256" key="1">
    <source>
        <dbReference type="ARBA" id="ARBA00004744"/>
    </source>
</evidence>
<keyword evidence="2 7" id="KW-0408">Iron</keyword>
<comment type="pathway">
    <text evidence="1 7">Porphyrin-containing compound metabolism; protoheme biosynthesis.</text>
</comment>
<dbReference type="Pfam" id="PF00762">
    <property type="entry name" value="Ferrochelatase"/>
    <property type="match status" value="1"/>
</dbReference>
<dbReference type="Gene3D" id="3.40.50.1400">
    <property type="match status" value="2"/>
</dbReference>
<keyword evidence="4 7" id="KW-0456">Lyase</keyword>
<proteinExistence type="inferred from homology"/>
<keyword evidence="5 7" id="KW-0627">Porphyrin biosynthesis</keyword>
<protein>
    <recommendedName>
        <fullName evidence="7">Coproporphyrin III ferrochelatase</fullName>
        <ecNumber evidence="7">4.99.1.9</ecNumber>
    </recommendedName>
</protein>
<sequence>MASESPQVPHRALLLLSFGGPGSTEDVIPFLENVTRGRGVPRERLAEVGEHYFAMDGRSPITEQNLRIIDDLKSLIAERLAPAGIDLPVYFGNRNWHPFVEDTVAQMSRDGITEALVLATSAWGGYSGHVQYLEDIARAEESCREAGLTPPAMTKIRPFHDHPLFLDAFARLIDETRAKVPDAGEEGIRLLFTAHSVPVSADEASSADNMHRYSGQVLTAAREIRERSSFAVDGADGTDVELVWQSRSGPPHIPWLEPDICDHLQATIAGEGAASFSGEFVPGGDRRPVLLCPVGFITDHMEVIWDLDTEARATAEELGVPLVRVPTPGFEPEFTRMVLDLVHEHWPDIPGEEETSDIAAR</sequence>
<reference evidence="10" key="1">
    <citation type="submission" date="2017-11" db="EMBL/GenBank/DDBJ databases">
        <title>Otitis media/interna in a cat caused by the recently described species Corynebacterium provencense.</title>
        <authorList>
            <person name="Kittl S."/>
            <person name="Brodard I."/>
            <person name="Rychener L."/>
            <person name="Jores J."/>
            <person name="Roosje P."/>
            <person name="Gobeli Brawand S."/>
        </authorList>
    </citation>
    <scope>NUCLEOTIDE SEQUENCE [LARGE SCALE GENOMIC DNA]</scope>
    <source>
        <strain evidence="10">17KM38</strain>
    </source>
</reference>
<evidence type="ECO:0000256" key="2">
    <source>
        <dbReference type="ARBA" id="ARBA00023004"/>
    </source>
</evidence>
<dbReference type="Proteomes" id="UP000247696">
    <property type="component" value="Chromosome"/>
</dbReference>
<accession>A0A2Z3YPB5</accession>
<keyword evidence="10" id="KW-1185">Reference proteome</keyword>
<comment type="similarity">
    <text evidence="7 8">Belongs to the ferrochelatase family.</text>
</comment>
<dbReference type="STRING" id="1737425.GCA_900049755_02188"/>
<keyword evidence="7" id="KW-0479">Metal-binding</keyword>
<feature type="binding site" evidence="7">
    <location>
        <position position="195"/>
    </location>
    <ligand>
        <name>Fe(2+)</name>
        <dbReference type="ChEBI" id="CHEBI:29033"/>
    </ligand>
</feature>
<evidence type="ECO:0000256" key="5">
    <source>
        <dbReference type="ARBA" id="ARBA00023244"/>
    </source>
</evidence>
<name>A0A2Z3YPB5_9CORY</name>
<dbReference type="GO" id="GO:0005737">
    <property type="term" value="C:cytoplasm"/>
    <property type="evidence" value="ECO:0007669"/>
    <property type="project" value="UniProtKB-SubCell"/>
</dbReference>
<keyword evidence="3 7" id="KW-0350">Heme biosynthesis</keyword>
<evidence type="ECO:0000313" key="10">
    <source>
        <dbReference type="Proteomes" id="UP000247696"/>
    </source>
</evidence>
<dbReference type="AlphaFoldDB" id="A0A2Z3YPB5"/>
<dbReference type="EC" id="4.99.1.9" evidence="7"/>
<evidence type="ECO:0000256" key="8">
    <source>
        <dbReference type="RuleBase" id="RU004185"/>
    </source>
</evidence>
<evidence type="ECO:0000256" key="6">
    <source>
        <dbReference type="ARBA" id="ARBA00024536"/>
    </source>
</evidence>
<dbReference type="OrthoDB" id="9776380at2"/>
<evidence type="ECO:0000256" key="7">
    <source>
        <dbReference type="HAMAP-Rule" id="MF_00323"/>
    </source>
</evidence>
<dbReference type="UniPathway" id="UPA00252"/>
<feature type="binding site" evidence="7">
    <location>
        <position position="59"/>
    </location>
    <ligand>
        <name>Fe-coproporphyrin III</name>
        <dbReference type="ChEBI" id="CHEBI:68438"/>
    </ligand>
</feature>
<dbReference type="InterPro" id="IPR033644">
    <property type="entry name" value="Ferrochelatase_C"/>
</dbReference>
<dbReference type="EMBL" id="CP024988">
    <property type="protein sequence ID" value="AWT25261.1"/>
    <property type="molecule type" value="Genomic_DNA"/>
</dbReference>
<gene>
    <name evidence="9" type="primary">hemH_1</name>
    <name evidence="7" type="synonym">cpfC</name>
    <name evidence="9" type="ORF">Csp1_04400</name>
</gene>
<dbReference type="InterPro" id="IPR033659">
    <property type="entry name" value="Ferrochelatase_N"/>
</dbReference>
<dbReference type="GO" id="GO:0046872">
    <property type="term" value="F:metal ion binding"/>
    <property type="evidence" value="ECO:0007669"/>
    <property type="project" value="UniProtKB-KW"/>
</dbReference>
<dbReference type="PANTHER" id="PTHR11108:SF1">
    <property type="entry name" value="FERROCHELATASE, MITOCHONDRIAL"/>
    <property type="match status" value="1"/>
</dbReference>
<dbReference type="GO" id="GO:0004325">
    <property type="term" value="F:ferrochelatase activity"/>
    <property type="evidence" value="ECO:0007669"/>
    <property type="project" value="UniProtKB-UniRule"/>
</dbReference>
<dbReference type="SUPFAM" id="SSF53800">
    <property type="entry name" value="Chelatase"/>
    <property type="match status" value="1"/>
</dbReference>
<feature type="binding site" evidence="7">
    <location>
        <position position="302"/>
    </location>
    <ligand>
        <name>Fe(2+)</name>
        <dbReference type="ChEBI" id="CHEBI:29033"/>
    </ligand>
</feature>
<dbReference type="KEGG" id="cpre:Csp1_04400"/>
<keyword evidence="7" id="KW-0963">Cytoplasm</keyword>
<organism evidence="9 10">
    <name type="scientific">Corynebacterium provencense</name>
    <dbReference type="NCBI Taxonomy" id="1737425"/>
    <lineage>
        <taxon>Bacteria</taxon>
        <taxon>Bacillati</taxon>
        <taxon>Actinomycetota</taxon>
        <taxon>Actinomycetes</taxon>
        <taxon>Mycobacteriales</taxon>
        <taxon>Corynebacteriaceae</taxon>
        <taxon>Corynebacterium</taxon>
    </lineage>
</organism>
<evidence type="ECO:0000256" key="3">
    <source>
        <dbReference type="ARBA" id="ARBA00023133"/>
    </source>
</evidence>
<dbReference type="PANTHER" id="PTHR11108">
    <property type="entry name" value="FERROCHELATASE"/>
    <property type="match status" value="1"/>
</dbReference>
<dbReference type="GO" id="GO:0006783">
    <property type="term" value="P:heme biosynthetic process"/>
    <property type="evidence" value="ECO:0007669"/>
    <property type="project" value="UniProtKB-UniRule"/>
</dbReference>
<dbReference type="RefSeq" id="WP_066588086.1">
    <property type="nucleotide sequence ID" value="NZ_CABKVS010000002.1"/>
</dbReference>
<comment type="function">
    <text evidence="7">Involved in coproporphyrin-dependent heme b biosynthesis. Catalyzes the insertion of ferrous iron into coproporphyrin III to form Fe-coproporphyrin III.</text>
</comment>
<comment type="catalytic activity">
    <reaction evidence="6">
        <text>Fe-coproporphyrin III + 2 H(+) = coproporphyrin III + Fe(2+)</text>
        <dbReference type="Rhea" id="RHEA:49572"/>
        <dbReference type="ChEBI" id="CHEBI:15378"/>
        <dbReference type="ChEBI" id="CHEBI:29033"/>
        <dbReference type="ChEBI" id="CHEBI:68438"/>
        <dbReference type="ChEBI" id="CHEBI:131725"/>
        <dbReference type="EC" id="4.99.1.9"/>
    </reaction>
    <physiologicalReaction direction="right-to-left" evidence="6">
        <dbReference type="Rhea" id="RHEA:49574"/>
    </physiologicalReaction>
</comment>
<comment type="subcellular location">
    <subcellularLocation>
        <location evidence="7">Cytoplasm</location>
    </subcellularLocation>
</comment>
<evidence type="ECO:0000256" key="4">
    <source>
        <dbReference type="ARBA" id="ARBA00023239"/>
    </source>
</evidence>
<dbReference type="InterPro" id="IPR001015">
    <property type="entry name" value="Ferrochelatase"/>
</dbReference>
<comment type="caution">
    <text evidence="7">Lacks conserved residue(s) required for the propagation of feature annotation.</text>
</comment>
<dbReference type="CDD" id="cd00419">
    <property type="entry name" value="Ferrochelatase_C"/>
    <property type="match status" value="1"/>
</dbReference>
<evidence type="ECO:0000313" key="9">
    <source>
        <dbReference type="EMBL" id="AWT25261.1"/>
    </source>
</evidence>
<feature type="binding site" evidence="7">
    <location>
        <position position="132"/>
    </location>
    <ligand>
        <name>Fe-coproporphyrin III</name>
        <dbReference type="ChEBI" id="CHEBI:68438"/>
    </ligand>
</feature>
<dbReference type="HAMAP" id="MF_00323">
    <property type="entry name" value="Ferrochelatase"/>
    <property type="match status" value="1"/>
</dbReference>